<dbReference type="InParanoid" id="D8LCA3"/>
<name>D8LCA3_ECTSI</name>
<reference evidence="2 3" key="1">
    <citation type="journal article" date="2010" name="Nature">
        <title>The Ectocarpus genome and the independent evolution of multicellularity in brown algae.</title>
        <authorList>
            <person name="Cock J.M."/>
            <person name="Sterck L."/>
            <person name="Rouze P."/>
            <person name="Scornet D."/>
            <person name="Allen A.E."/>
            <person name="Amoutzias G."/>
            <person name="Anthouard V."/>
            <person name="Artiguenave F."/>
            <person name="Aury J.M."/>
            <person name="Badger J.H."/>
            <person name="Beszteri B."/>
            <person name="Billiau K."/>
            <person name="Bonnet E."/>
            <person name="Bothwell J.H."/>
            <person name="Bowler C."/>
            <person name="Boyen C."/>
            <person name="Brownlee C."/>
            <person name="Carrano C.J."/>
            <person name="Charrier B."/>
            <person name="Cho G.Y."/>
            <person name="Coelho S.M."/>
            <person name="Collen J."/>
            <person name="Corre E."/>
            <person name="Da Silva C."/>
            <person name="Delage L."/>
            <person name="Delaroque N."/>
            <person name="Dittami S.M."/>
            <person name="Doulbeau S."/>
            <person name="Elias M."/>
            <person name="Farnham G."/>
            <person name="Gachon C.M."/>
            <person name="Gschloessl B."/>
            <person name="Heesch S."/>
            <person name="Jabbari K."/>
            <person name="Jubin C."/>
            <person name="Kawai H."/>
            <person name="Kimura K."/>
            <person name="Kloareg B."/>
            <person name="Kupper F.C."/>
            <person name="Lang D."/>
            <person name="Le Bail A."/>
            <person name="Leblanc C."/>
            <person name="Lerouge P."/>
            <person name="Lohr M."/>
            <person name="Lopez P.J."/>
            <person name="Martens C."/>
            <person name="Maumus F."/>
            <person name="Michel G."/>
            <person name="Miranda-Saavedra D."/>
            <person name="Morales J."/>
            <person name="Moreau H."/>
            <person name="Motomura T."/>
            <person name="Nagasato C."/>
            <person name="Napoli C.A."/>
            <person name="Nelson D.R."/>
            <person name="Nyvall-Collen P."/>
            <person name="Peters A.F."/>
            <person name="Pommier C."/>
            <person name="Potin P."/>
            <person name="Poulain J."/>
            <person name="Quesneville H."/>
            <person name="Read B."/>
            <person name="Rensing S.A."/>
            <person name="Ritter A."/>
            <person name="Rousvoal S."/>
            <person name="Samanta M."/>
            <person name="Samson G."/>
            <person name="Schroeder D.C."/>
            <person name="Segurens B."/>
            <person name="Strittmatter M."/>
            <person name="Tonon T."/>
            <person name="Tregear J.W."/>
            <person name="Valentin K."/>
            <person name="von Dassow P."/>
            <person name="Yamagishi T."/>
            <person name="Van de Peer Y."/>
            <person name="Wincker P."/>
        </authorList>
    </citation>
    <scope>NUCLEOTIDE SEQUENCE [LARGE SCALE GENOMIC DNA]</scope>
    <source>
        <strain evidence="3">Ec32 / CCAP1310/4</strain>
    </source>
</reference>
<proteinExistence type="predicted"/>
<dbReference type="AlphaFoldDB" id="D8LCA3"/>
<dbReference type="PANTHER" id="PTHR33604">
    <property type="entry name" value="OSJNBA0004B13.7 PROTEIN"/>
    <property type="match status" value="1"/>
</dbReference>
<evidence type="ECO:0000313" key="3">
    <source>
        <dbReference type="Proteomes" id="UP000002630"/>
    </source>
</evidence>
<dbReference type="STRING" id="2880.D8LCA3"/>
<dbReference type="OrthoDB" id="2020070at2759"/>
<dbReference type="EMBL" id="FN649760">
    <property type="protein sequence ID" value="CBN78139.1"/>
    <property type="molecule type" value="Genomic_DNA"/>
</dbReference>
<feature type="region of interest" description="Disordered" evidence="1">
    <location>
        <begin position="514"/>
        <end position="536"/>
    </location>
</feature>
<dbReference type="PANTHER" id="PTHR33604:SF3">
    <property type="entry name" value="OSJNBA0004B13.7 PROTEIN"/>
    <property type="match status" value="1"/>
</dbReference>
<evidence type="ECO:0000313" key="2">
    <source>
        <dbReference type="EMBL" id="CBN78139.1"/>
    </source>
</evidence>
<organism evidence="2 3">
    <name type="scientific">Ectocarpus siliculosus</name>
    <name type="common">Brown alga</name>
    <name type="synonym">Conferva siliculosa</name>
    <dbReference type="NCBI Taxonomy" id="2880"/>
    <lineage>
        <taxon>Eukaryota</taxon>
        <taxon>Sar</taxon>
        <taxon>Stramenopiles</taxon>
        <taxon>Ochrophyta</taxon>
        <taxon>PX clade</taxon>
        <taxon>Phaeophyceae</taxon>
        <taxon>Ectocarpales</taxon>
        <taxon>Ectocarpaceae</taxon>
        <taxon>Ectocarpus</taxon>
    </lineage>
</organism>
<sequence length="644" mass="67358">MPGVKTTEKYYSYRYHTDKGGLFLPDKRYGIPVPHLQEVDLLCSHWFVETDWVKLLFREKWETPQTGEDYMLAYSLRKHAGVRSFVLPMDLGDSETWGNVDVDWNMQHQGGEATTLRSTVPMRDRIWHRLFKRGGEYFMSLRYASRPRPLLLVVDGAFDAQALRALFLVLQDSYPPTSGGGGASSHNLEEEEEEASSSSGVGVPQRPPRVVLTGRGGGSASCSLAARDLGNTKDGRVSRGGATLCDPDTFASAWNLVAGRHFPRQGTSRGGGSGGRDHVLMVDLALGLAGAVSTVKPLAIVSVAGTGPSAGTPGGVGGGGAAIDEAVAVVAGQAGVPVVRLPRRASASAAALWLSRLTPKAFRAWHRPRVDIVVVYEPSPTNGGNGGGGGGGGGHTEAQLEALLNSISEAHYLGDSVGVTIAVASGPVPDSVGDESFPWPRGRKTVRGGSLFPSKPADLVGGSASPATLALRSWMPRGDDEDDSFVVVLEADRVVSPLFYSWLKVAVLETSYGGAAAPKPSASDRRPAAAAAGSRGGVCVPGDAGGEAGGGTWLMPAGHWRAAQARCLRNKDGFEGGGGGPGTGCESTGYPQPSERVLCPIVTEPGEALVGRTGADGALLDGWPRGLMENGDALASFVERVLFP</sequence>
<protein>
    <submittedName>
        <fullName evidence="2">Uncharacterized protein</fullName>
    </submittedName>
</protein>
<accession>D8LCA3</accession>
<dbReference type="Proteomes" id="UP000002630">
    <property type="component" value="Unassembled WGS sequence"/>
</dbReference>
<keyword evidence="3" id="KW-1185">Reference proteome</keyword>
<feature type="region of interest" description="Disordered" evidence="1">
    <location>
        <begin position="178"/>
        <end position="207"/>
    </location>
</feature>
<feature type="compositionally biased region" description="Low complexity" evidence="1">
    <location>
        <begin position="196"/>
        <end position="207"/>
    </location>
</feature>
<dbReference type="eggNOG" id="ENOG502QPYF">
    <property type="taxonomic scope" value="Eukaryota"/>
</dbReference>
<gene>
    <name evidence="2" type="ORF">Esi_0100_0042</name>
</gene>
<evidence type="ECO:0000256" key="1">
    <source>
        <dbReference type="SAM" id="MobiDB-lite"/>
    </source>
</evidence>